<evidence type="ECO:0000256" key="3">
    <source>
        <dbReference type="ARBA" id="ARBA00022490"/>
    </source>
</evidence>
<dbReference type="GO" id="GO:0016020">
    <property type="term" value="C:membrane"/>
    <property type="evidence" value="ECO:0007669"/>
    <property type="project" value="UniProtKB-SubCell"/>
</dbReference>
<dbReference type="InterPro" id="IPR000488">
    <property type="entry name" value="Death_dom"/>
</dbReference>
<evidence type="ECO:0000259" key="8">
    <source>
        <dbReference type="PROSITE" id="PS50017"/>
    </source>
</evidence>
<dbReference type="SUPFAM" id="SSF47986">
    <property type="entry name" value="DEATH domain"/>
    <property type="match status" value="1"/>
</dbReference>
<dbReference type="AlphaFoldDB" id="A0ABD2Q9E1"/>
<dbReference type="SMART" id="SM00218">
    <property type="entry name" value="ZU5"/>
    <property type="match status" value="1"/>
</dbReference>
<dbReference type="Gene3D" id="1.10.533.10">
    <property type="entry name" value="Death Domain, Fas"/>
    <property type="match status" value="1"/>
</dbReference>
<dbReference type="SMART" id="SM00005">
    <property type="entry name" value="DEATH"/>
    <property type="match status" value="1"/>
</dbReference>
<reference evidence="10 11" key="1">
    <citation type="submission" date="2024-11" db="EMBL/GenBank/DDBJ databases">
        <title>Adaptive evolution of stress response genes in parasites aligns with host niche diversity.</title>
        <authorList>
            <person name="Hahn C."/>
            <person name="Resl P."/>
        </authorList>
    </citation>
    <scope>NUCLEOTIDE SEQUENCE [LARGE SCALE GENOMIC DNA]</scope>
    <source>
        <strain evidence="10">EGGRZ-B1_66</strain>
        <tissue evidence="10">Body</tissue>
    </source>
</reference>
<feature type="domain" description="Death" evidence="8">
    <location>
        <begin position="587"/>
        <end position="674"/>
    </location>
</feature>
<dbReference type="InterPro" id="IPR040745">
    <property type="entry name" value="Ankyrin_UPA"/>
</dbReference>
<dbReference type="PANTHER" id="PTHR24123:SF141">
    <property type="entry name" value="ANKYRIN 2, ISOFORM U"/>
    <property type="match status" value="1"/>
</dbReference>
<evidence type="ECO:0000313" key="11">
    <source>
        <dbReference type="Proteomes" id="UP001626550"/>
    </source>
</evidence>
<dbReference type="Gene3D" id="2.60.220.30">
    <property type="match status" value="2"/>
</dbReference>
<dbReference type="EMBL" id="JBJKFK010000589">
    <property type="protein sequence ID" value="KAL3316159.1"/>
    <property type="molecule type" value="Genomic_DNA"/>
</dbReference>
<keyword evidence="11" id="KW-1185">Reference proteome</keyword>
<dbReference type="Gene3D" id="2.60.40.2660">
    <property type="match status" value="1"/>
</dbReference>
<evidence type="ECO:0000256" key="6">
    <source>
        <dbReference type="ARBA" id="ARBA00023043"/>
    </source>
</evidence>
<proteinExistence type="predicted"/>
<keyword evidence="5" id="KW-0677">Repeat</keyword>
<evidence type="ECO:0000259" key="9">
    <source>
        <dbReference type="PROSITE" id="PS51145"/>
    </source>
</evidence>
<keyword evidence="3" id="KW-0963">Cytoplasm</keyword>
<keyword evidence="6" id="KW-0040">ANK repeat</keyword>
<dbReference type="Pfam" id="PF17809">
    <property type="entry name" value="UPA_2"/>
    <property type="match status" value="1"/>
</dbReference>
<accession>A0ABD2Q9E1</accession>
<gene>
    <name evidence="10" type="primary">ANK2_5</name>
    <name evidence="10" type="ORF">Ciccas_005198</name>
</gene>
<comment type="caution">
    <text evidence="10">The sequence shown here is derived from an EMBL/GenBank/DDBJ whole genome shotgun (WGS) entry which is preliminary data.</text>
</comment>
<evidence type="ECO:0000256" key="4">
    <source>
        <dbReference type="ARBA" id="ARBA00022553"/>
    </source>
</evidence>
<evidence type="ECO:0000256" key="1">
    <source>
        <dbReference type="ARBA" id="ARBA00004370"/>
    </source>
</evidence>
<dbReference type="Pfam" id="PF00531">
    <property type="entry name" value="Death"/>
    <property type="match status" value="1"/>
</dbReference>
<feature type="domain" description="ZU5" evidence="9">
    <location>
        <begin position="132"/>
        <end position="255"/>
    </location>
</feature>
<sequence>MVRHPGMIYLSQSLCFSCLINGHILTSELVISVDDLPASSAGQTESMVWDEKTRSSRESKEPRFEVLELVHIKLVVFFKVESYMTSSQSGQRLSALPVMLPLEPVPQLTNTDWTLEGVHQITVSRRPQKSAFLVSFLVDARGCFVEALRRENLHFFIPPNAIPTPTRIICRLVRPDMSHTRPLLNDGDAFACRLMEMRPSAMKFASPILMEVPHFASLRDREREIIILRSDNGDTWKEHQIEATDQSVDDALAHAFDNIGQTRNSVNMHRILTTDLPQYFALVSRFRQEVALIGPDGGVISSSVVPQVQAVFPAGALQKRIKVALQAQELSRDLIRRLYGEQITVSPIVTIEPRRRKFHKPITLTIPLPAKQGNVRLLCSIAGGADPAKWEDITGSTHMSKQKQCLSFTTAVSARLWLIDCAPNCTVNVVEAANTLYRESITPPFMARLAVYAKQDAKDEKEETSQMRTLCLIDDTPTKTLECQENFKLIGESAPIEVLDTRVHWLQTEGNLFVKEEKQQDLNMRVKAFHENRLSFRVHTHDPQQKRNLKMTFRREKPITTMEIVLPPLGEPITEVSSSLISDIGKSDLNVEEIARSVGADWKPLALRLGMSPADISMIASLPETDEYARGRHMLSLWEERSKPDKPVSLGNTLAQALSNIGRQDVVRASMTNIRPVTNAHELFTADSVLRSEEAPETKALPGESFAQFVATGHD</sequence>
<protein>
    <submittedName>
        <fullName evidence="10">Ankyrin-2</fullName>
    </submittedName>
</protein>
<comment type="subcellular location">
    <subcellularLocation>
        <location evidence="2">Cytoplasm</location>
    </subcellularLocation>
    <subcellularLocation>
        <location evidence="1">Membrane</location>
    </subcellularLocation>
</comment>
<feature type="domain" description="ZU5" evidence="9">
    <location>
        <begin position="287"/>
        <end position="421"/>
    </location>
</feature>
<dbReference type="FunFam" id="2.60.220.30:FF:000009">
    <property type="entry name" value="Ankyrin 2, isoform G"/>
    <property type="match status" value="1"/>
</dbReference>
<evidence type="ECO:0000313" key="10">
    <source>
        <dbReference type="EMBL" id="KAL3316159.1"/>
    </source>
</evidence>
<dbReference type="PROSITE" id="PS50017">
    <property type="entry name" value="DEATH_DOMAIN"/>
    <property type="match status" value="1"/>
</dbReference>
<dbReference type="PANTHER" id="PTHR24123">
    <property type="entry name" value="ANKYRIN REPEAT-CONTAINING"/>
    <property type="match status" value="1"/>
</dbReference>
<evidence type="ECO:0000256" key="5">
    <source>
        <dbReference type="ARBA" id="ARBA00022737"/>
    </source>
</evidence>
<evidence type="ECO:0000256" key="2">
    <source>
        <dbReference type="ARBA" id="ARBA00004496"/>
    </source>
</evidence>
<dbReference type="Pfam" id="PF00791">
    <property type="entry name" value="ZU5"/>
    <property type="match status" value="2"/>
</dbReference>
<evidence type="ECO:0000256" key="7">
    <source>
        <dbReference type="ARBA" id="ARBA00023136"/>
    </source>
</evidence>
<dbReference type="InterPro" id="IPR000906">
    <property type="entry name" value="ZU5_dom"/>
</dbReference>
<organism evidence="10 11">
    <name type="scientific">Cichlidogyrus casuarinus</name>
    <dbReference type="NCBI Taxonomy" id="1844966"/>
    <lineage>
        <taxon>Eukaryota</taxon>
        <taxon>Metazoa</taxon>
        <taxon>Spiralia</taxon>
        <taxon>Lophotrochozoa</taxon>
        <taxon>Platyhelminthes</taxon>
        <taxon>Monogenea</taxon>
        <taxon>Monopisthocotylea</taxon>
        <taxon>Dactylogyridea</taxon>
        <taxon>Ancyrocephalidae</taxon>
        <taxon>Cichlidogyrus</taxon>
    </lineage>
</organism>
<dbReference type="PROSITE" id="PS51145">
    <property type="entry name" value="ZU5"/>
    <property type="match status" value="2"/>
</dbReference>
<dbReference type="GO" id="GO:0005737">
    <property type="term" value="C:cytoplasm"/>
    <property type="evidence" value="ECO:0007669"/>
    <property type="project" value="UniProtKB-SubCell"/>
</dbReference>
<keyword evidence="4" id="KW-0597">Phosphoprotein</keyword>
<name>A0ABD2Q9E1_9PLAT</name>
<keyword evidence="7" id="KW-0472">Membrane</keyword>
<dbReference type="InterPro" id="IPR011029">
    <property type="entry name" value="DEATH-like_dom_sf"/>
</dbReference>
<dbReference type="Proteomes" id="UP001626550">
    <property type="component" value="Unassembled WGS sequence"/>
</dbReference>
<dbReference type="InterPro" id="IPR051165">
    <property type="entry name" value="Multifunctional_ANK_Repeat"/>
</dbReference>